<dbReference type="CDD" id="cd02174">
    <property type="entry name" value="CCT"/>
    <property type="match status" value="1"/>
</dbReference>
<organism evidence="10 11">
    <name type="scientific">Bonamia ostreae</name>
    <dbReference type="NCBI Taxonomy" id="126728"/>
    <lineage>
        <taxon>Eukaryota</taxon>
        <taxon>Sar</taxon>
        <taxon>Rhizaria</taxon>
        <taxon>Endomyxa</taxon>
        <taxon>Ascetosporea</taxon>
        <taxon>Haplosporida</taxon>
        <taxon>Bonamia</taxon>
    </lineage>
</organism>
<evidence type="ECO:0000256" key="5">
    <source>
        <dbReference type="ARBA" id="ARBA00023098"/>
    </source>
</evidence>
<evidence type="ECO:0000256" key="4">
    <source>
        <dbReference type="ARBA" id="ARBA00022695"/>
    </source>
</evidence>
<evidence type="ECO:0000313" key="11">
    <source>
        <dbReference type="Proteomes" id="UP001439008"/>
    </source>
</evidence>
<keyword evidence="4 10" id="KW-0548">Nucleotidyltransferase</keyword>
<evidence type="ECO:0000256" key="3">
    <source>
        <dbReference type="ARBA" id="ARBA00022679"/>
    </source>
</evidence>
<evidence type="ECO:0000256" key="1">
    <source>
        <dbReference type="ARBA" id="ARBA00010101"/>
    </source>
</evidence>
<keyword evidence="3 10" id="KW-0808">Transferase</keyword>
<dbReference type="EC" id="2.7.7.15" evidence="8"/>
<keyword evidence="7" id="KW-1208">Phospholipid metabolism</keyword>
<dbReference type="SUPFAM" id="SSF52374">
    <property type="entry name" value="Nucleotidylyl transferase"/>
    <property type="match status" value="1"/>
</dbReference>
<feature type="domain" description="Cytidyltransferase-like" evidence="9">
    <location>
        <begin position="40"/>
        <end position="167"/>
    </location>
</feature>
<evidence type="ECO:0000256" key="2">
    <source>
        <dbReference type="ARBA" id="ARBA00022516"/>
    </source>
</evidence>
<evidence type="ECO:0000256" key="6">
    <source>
        <dbReference type="ARBA" id="ARBA00023209"/>
    </source>
</evidence>
<evidence type="ECO:0000259" key="9">
    <source>
        <dbReference type="Pfam" id="PF01467"/>
    </source>
</evidence>
<keyword evidence="2" id="KW-0444">Lipid biosynthesis</keyword>
<evidence type="ECO:0000313" key="10">
    <source>
        <dbReference type="EMBL" id="MES1921167.1"/>
    </source>
</evidence>
<dbReference type="Proteomes" id="UP001439008">
    <property type="component" value="Unassembled WGS sequence"/>
</dbReference>
<comment type="similarity">
    <text evidence="1">Belongs to the cytidylyltransferase family.</text>
</comment>
<reference evidence="10 11" key="1">
    <citation type="journal article" date="2024" name="BMC Biol.">
        <title>Comparative genomics of Ascetosporea gives new insight into the evolutionary basis for animal parasitism in Rhizaria.</title>
        <authorList>
            <person name="Hiltunen Thoren M."/>
            <person name="Onut-Brannstrom I."/>
            <person name="Alfjorden A."/>
            <person name="Peckova H."/>
            <person name="Swords F."/>
            <person name="Hooper C."/>
            <person name="Holzer A.S."/>
            <person name="Bass D."/>
            <person name="Burki F."/>
        </authorList>
    </citation>
    <scope>NUCLEOTIDE SEQUENCE [LARGE SCALE GENOMIC DNA]</scope>
    <source>
        <strain evidence="10">20-A016</strain>
    </source>
</reference>
<proteinExistence type="inferred from homology"/>
<dbReference type="Pfam" id="PF01467">
    <property type="entry name" value="CTP_transf_like"/>
    <property type="match status" value="1"/>
</dbReference>
<dbReference type="PANTHER" id="PTHR10739:SF13">
    <property type="entry name" value="CHOLINE-PHOSPHATE CYTIDYLYLTRANSFERASE"/>
    <property type="match status" value="1"/>
</dbReference>
<evidence type="ECO:0000256" key="8">
    <source>
        <dbReference type="ARBA" id="ARBA00026101"/>
    </source>
</evidence>
<evidence type="ECO:0000256" key="7">
    <source>
        <dbReference type="ARBA" id="ARBA00023264"/>
    </source>
</evidence>
<comment type="caution">
    <text evidence="10">The sequence shown here is derived from an EMBL/GenBank/DDBJ whole genome shotgun (WGS) entry which is preliminary data.</text>
</comment>
<dbReference type="InterPro" id="IPR014729">
    <property type="entry name" value="Rossmann-like_a/b/a_fold"/>
</dbReference>
<dbReference type="NCBIfam" id="TIGR00125">
    <property type="entry name" value="cyt_tran_rel"/>
    <property type="match status" value="1"/>
</dbReference>
<keyword evidence="11" id="KW-1185">Reference proteome</keyword>
<name>A0ABV2AND4_9EUKA</name>
<gene>
    <name evidence="10" type="primary">PCYT1A</name>
    <name evidence="10" type="ORF">MHBO_002737</name>
</gene>
<dbReference type="InterPro" id="IPR041723">
    <property type="entry name" value="CCT"/>
</dbReference>
<dbReference type="GO" id="GO:0004105">
    <property type="term" value="F:choline-phosphate cytidylyltransferase activity"/>
    <property type="evidence" value="ECO:0007669"/>
    <property type="project" value="UniProtKB-EC"/>
</dbReference>
<dbReference type="InterPro" id="IPR045049">
    <property type="entry name" value="Pcy1-like"/>
</dbReference>
<accession>A0ABV2AND4</accession>
<dbReference type="PANTHER" id="PTHR10739">
    <property type="entry name" value="CYTIDYLYLTRANSFERASE"/>
    <property type="match status" value="1"/>
</dbReference>
<keyword evidence="6" id="KW-0594">Phospholipid biosynthesis</keyword>
<dbReference type="InterPro" id="IPR004821">
    <property type="entry name" value="Cyt_trans-like"/>
</dbReference>
<protein>
    <recommendedName>
        <fullName evidence="8">choline-phosphate cytidylyltransferase</fullName>
        <ecNumber evidence="8">2.7.7.15</ecNumber>
    </recommendedName>
</protein>
<keyword evidence="5" id="KW-0443">Lipid metabolism</keyword>
<dbReference type="EMBL" id="JBDODL010001119">
    <property type="protein sequence ID" value="MES1921167.1"/>
    <property type="molecule type" value="Genomic_DNA"/>
</dbReference>
<sequence length="287" mass="33804">MTKPDKRLEKNSSNDDIRRRGIKRKAQSDFGQEGYYRIYLDGIFDLFHFGHARLFKQIKTRFPNSTVIAGVCADDLVNKRKGKTVLNSEERYESLEHCKWVDEVIQNAPWTIDQKFLDLHKIDYVAHDPIPYTTGNDKDTYSYVKSIGRFIATDRTEGISTSDIINRVVKDYDKFVRRNLKKGYSRQEMNVGFLKEKRIKVAGKMDEMRNKVDQIKNRVKDKGDEVFDSSKNLVEKWYENSQKYIDEFLQMFGRDGRINAFMKNKVNSIEKKIKDITKIPKKKTKIE</sequence>
<dbReference type="Gene3D" id="3.40.50.620">
    <property type="entry name" value="HUPs"/>
    <property type="match status" value="1"/>
</dbReference>